<proteinExistence type="predicted"/>
<sequence>MKKINKLYNNTLNFIDINKIKYQELKSINLNQPNLTQPPKNPMLLFC</sequence>
<reference evidence="2" key="1">
    <citation type="journal article" date="2014" name="Genome Announc.">
        <title>Draft genome sequences of six enterohepatic helicobacter species isolated from humans and one from rhesus macaques.</title>
        <authorList>
            <person name="Shen Z."/>
            <person name="Sheh A."/>
            <person name="Young S.K."/>
            <person name="Abouelliel A."/>
            <person name="Ward D.V."/>
            <person name="Earl A.M."/>
            <person name="Fox J.G."/>
        </authorList>
    </citation>
    <scope>NUCLEOTIDE SEQUENCE [LARGE SCALE GENOMIC DNA]</scope>
    <source>
        <strain evidence="2">MIT 98-5489</strain>
    </source>
</reference>
<name>C5EZC8_9HELI</name>
<keyword evidence="2" id="KW-1185">Reference proteome</keyword>
<gene>
    <name evidence="1" type="ORF">HPMG_00700</name>
</gene>
<dbReference type="Proteomes" id="UP000003953">
    <property type="component" value="Unassembled WGS sequence"/>
</dbReference>
<evidence type="ECO:0000313" key="2">
    <source>
        <dbReference type="Proteomes" id="UP000003953"/>
    </source>
</evidence>
<dbReference type="HOGENOM" id="CLU_3168846_0_0_7"/>
<dbReference type="AlphaFoldDB" id="C5EZC8"/>
<organism evidence="1 2">
    <name type="scientific">Helicobacter pullorum MIT 98-5489</name>
    <dbReference type="NCBI Taxonomy" id="537972"/>
    <lineage>
        <taxon>Bacteria</taxon>
        <taxon>Pseudomonadati</taxon>
        <taxon>Campylobacterota</taxon>
        <taxon>Epsilonproteobacteria</taxon>
        <taxon>Campylobacterales</taxon>
        <taxon>Helicobacteraceae</taxon>
        <taxon>Helicobacter</taxon>
    </lineage>
</organism>
<protein>
    <submittedName>
        <fullName evidence="1">Uncharacterized protein</fullName>
    </submittedName>
</protein>
<accession>C5EZC8</accession>
<evidence type="ECO:0000313" key="1">
    <source>
        <dbReference type="EMBL" id="EEQ63243.1"/>
    </source>
</evidence>
<dbReference type="EMBL" id="DS990442">
    <property type="protein sequence ID" value="EEQ63243.1"/>
    <property type="molecule type" value="Genomic_DNA"/>
</dbReference>